<dbReference type="eggNOG" id="ENOG5031WVX">
    <property type="taxonomic scope" value="Bacteria"/>
</dbReference>
<gene>
    <name evidence="1" type="ordered locus">MCCL_0240</name>
</gene>
<dbReference type="OrthoDB" id="3196366at2"/>
<protein>
    <submittedName>
        <fullName evidence="1">Uncharacterized protein</fullName>
    </submittedName>
</protein>
<reference evidence="1 2" key="1">
    <citation type="journal article" date="2009" name="J. Bacteriol.">
        <title>Complete genome sequence of Macrococcus caseolyticus strain JCSCS5402, reflecting the ancestral genome of the human-pathogenic staphylococci.</title>
        <authorList>
            <person name="Baba T."/>
            <person name="Kuwahara-Arai K."/>
            <person name="Uchiyama I."/>
            <person name="Takeuchi F."/>
            <person name="Ito T."/>
            <person name="Hiramatsu K."/>
        </authorList>
    </citation>
    <scope>NUCLEOTIDE SEQUENCE [LARGE SCALE GENOMIC DNA]</scope>
    <source>
        <strain evidence="1 2">JCSC5402</strain>
    </source>
</reference>
<dbReference type="KEGG" id="mcl:MCCL_0240"/>
<dbReference type="Proteomes" id="UP000001383">
    <property type="component" value="Chromosome"/>
</dbReference>
<accession>B9E9N6</accession>
<dbReference type="HOGENOM" id="CLU_993224_0_0_9"/>
<dbReference type="InterPro" id="IPR045633">
    <property type="entry name" value="DUF6414"/>
</dbReference>
<evidence type="ECO:0000313" key="2">
    <source>
        <dbReference type="Proteomes" id="UP000001383"/>
    </source>
</evidence>
<dbReference type="RefSeq" id="WP_012656148.1">
    <property type="nucleotide sequence ID" value="NC_011999.1"/>
</dbReference>
<dbReference type="AlphaFoldDB" id="B9E9N6"/>
<evidence type="ECO:0000313" key="1">
    <source>
        <dbReference type="EMBL" id="BAH16947.1"/>
    </source>
</evidence>
<proteinExistence type="predicted"/>
<dbReference type="EMBL" id="AP009484">
    <property type="protein sequence ID" value="BAH16947.1"/>
    <property type="molecule type" value="Genomic_DNA"/>
</dbReference>
<organism evidence="1 2">
    <name type="scientific">Macrococcus caseolyticus (strain JCSC5402)</name>
    <name type="common">Macrococcoides caseolyticum</name>
    <dbReference type="NCBI Taxonomy" id="458233"/>
    <lineage>
        <taxon>Bacteria</taxon>
        <taxon>Bacillati</taxon>
        <taxon>Bacillota</taxon>
        <taxon>Bacilli</taxon>
        <taxon>Bacillales</taxon>
        <taxon>Staphylococcaceae</taxon>
        <taxon>Macrococcoides</taxon>
    </lineage>
</organism>
<name>B9E9N6_MACCJ</name>
<sequence length="280" mass="32206">MGKQIFFKYSKLVVFDEETALDMLDQNNEGRLQYLEKTSKAKGASLFSGIFSNISNNSQADAFIKTYGSMKFDKQIEKQITNTIKNDFIMKIESQITGDFNLEHIKDYSLYILNGTSTYYKTISPITKIIKDFTKLDGGKDFDNIEFNKFEELIDDMKSYHELIAYKTNSAKIIRVNPRHLQNNYKISDLRKMKIDIVGVKIGQSSINDIMFESLINTDDNNLQDEINKSTFEERIDEFGKDSFTPTLNNSEKTNSQAKEINFDYSKPIDIIDVIIAGVK</sequence>
<dbReference type="Pfam" id="PF19952">
    <property type="entry name" value="DUF6414"/>
    <property type="match status" value="1"/>
</dbReference>